<dbReference type="Gene3D" id="3.90.1030.10">
    <property type="entry name" value="Ribosomal protein L17"/>
    <property type="match status" value="1"/>
</dbReference>
<proteinExistence type="inferred from homology"/>
<accession>A0A0G0UEI1</accession>
<dbReference type="InterPro" id="IPR000456">
    <property type="entry name" value="Ribosomal_bL17"/>
</dbReference>
<dbReference type="GO" id="GO:0022625">
    <property type="term" value="C:cytosolic large ribosomal subunit"/>
    <property type="evidence" value="ECO:0007669"/>
    <property type="project" value="TreeGrafter"/>
</dbReference>
<comment type="similarity">
    <text evidence="1">Belongs to the bacterial ribosomal protein bL17 family.</text>
</comment>
<gene>
    <name evidence="5" type="ORF">UU32_C0006G0010</name>
</gene>
<reference evidence="5 6" key="1">
    <citation type="journal article" date="2015" name="Nature">
        <title>rRNA introns, odd ribosomes, and small enigmatic genomes across a large radiation of phyla.</title>
        <authorList>
            <person name="Brown C.T."/>
            <person name="Hug L.A."/>
            <person name="Thomas B.C."/>
            <person name="Sharon I."/>
            <person name="Castelle C.J."/>
            <person name="Singh A."/>
            <person name="Wilkins M.J."/>
            <person name="Williams K.H."/>
            <person name="Banfield J.F."/>
        </authorList>
    </citation>
    <scope>NUCLEOTIDE SEQUENCE [LARGE SCALE GENOMIC DNA]</scope>
</reference>
<dbReference type="Proteomes" id="UP000033858">
    <property type="component" value="Unassembled WGS sequence"/>
</dbReference>
<sequence>MNKKIFGKKLSRGRSAREALFASLIRSLVLVGKIVTTKTKAKAINGQLGKYIHLAKKGSLGSRRKILAELKNDKKTVSSLFGKKFKSTKIINLPPRKGDNAQMVRIELNEDVPTKTKRS</sequence>
<dbReference type="SUPFAM" id="SSF64263">
    <property type="entry name" value="Prokaryotic ribosomal protein L17"/>
    <property type="match status" value="1"/>
</dbReference>
<dbReference type="EMBL" id="LCAE01000006">
    <property type="protein sequence ID" value="KKR87308.1"/>
    <property type="molecule type" value="Genomic_DNA"/>
</dbReference>
<evidence type="ECO:0000256" key="2">
    <source>
        <dbReference type="ARBA" id="ARBA00022980"/>
    </source>
</evidence>
<protein>
    <recommendedName>
        <fullName evidence="4">50S ribosomal protein L17</fullName>
    </recommendedName>
</protein>
<evidence type="ECO:0000313" key="5">
    <source>
        <dbReference type="EMBL" id="KKR87308.1"/>
    </source>
</evidence>
<evidence type="ECO:0000313" key="6">
    <source>
        <dbReference type="Proteomes" id="UP000033858"/>
    </source>
</evidence>
<dbReference type="InterPro" id="IPR036373">
    <property type="entry name" value="Ribosomal_bL17_sf"/>
</dbReference>
<dbReference type="PANTHER" id="PTHR14413:SF16">
    <property type="entry name" value="LARGE RIBOSOMAL SUBUNIT PROTEIN BL17M"/>
    <property type="match status" value="1"/>
</dbReference>
<dbReference type="GO" id="GO:0003735">
    <property type="term" value="F:structural constituent of ribosome"/>
    <property type="evidence" value="ECO:0007669"/>
    <property type="project" value="InterPro"/>
</dbReference>
<dbReference type="GO" id="GO:0006412">
    <property type="term" value="P:translation"/>
    <property type="evidence" value="ECO:0007669"/>
    <property type="project" value="InterPro"/>
</dbReference>
<dbReference type="AlphaFoldDB" id="A0A0G0UEI1"/>
<name>A0A0G0UEI1_9BACT</name>
<comment type="caution">
    <text evidence="5">The sequence shown here is derived from an EMBL/GenBank/DDBJ whole genome shotgun (WGS) entry which is preliminary data.</text>
</comment>
<keyword evidence="2 5" id="KW-0689">Ribosomal protein</keyword>
<evidence type="ECO:0000256" key="3">
    <source>
        <dbReference type="ARBA" id="ARBA00023274"/>
    </source>
</evidence>
<keyword evidence="3" id="KW-0687">Ribonucleoprotein</keyword>
<evidence type="ECO:0000256" key="1">
    <source>
        <dbReference type="ARBA" id="ARBA00008777"/>
    </source>
</evidence>
<evidence type="ECO:0000256" key="4">
    <source>
        <dbReference type="ARBA" id="ARBA00035494"/>
    </source>
</evidence>
<organism evidence="5 6">
    <name type="scientific">Candidatus Woesebacteria bacterium GW2011_GWB1_41_10</name>
    <dbReference type="NCBI Taxonomy" id="1618577"/>
    <lineage>
        <taxon>Bacteria</taxon>
        <taxon>Candidatus Woeseibacteriota</taxon>
    </lineage>
</organism>
<dbReference type="Pfam" id="PF01196">
    <property type="entry name" value="Ribosomal_L17"/>
    <property type="match status" value="1"/>
</dbReference>
<dbReference type="PANTHER" id="PTHR14413">
    <property type="entry name" value="RIBOSOMAL PROTEIN L17"/>
    <property type="match status" value="1"/>
</dbReference>